<sequence length="126" mass="14407">TMNTFHLFSFCLVITANEAKIFEICELFSLLEELGMENYGTQRLHQCELLVDCTTSLLFVRTNVNEDGIPHYGMFHLNGLEWCDNGRNPSKNQCKISCDKFLDDDIVDDVACVKKIASSFHGVYSW</sequence>
<dbReference type="InterPro" id="IPR000974">
    <property type="entry name" value="Glyco_hydro_22_lys"/>
</dbReference>
<name>A0A8D0BD52_SALMN</name>
<dbReference type="InterPro" id="IPR019799">
    <property type="entry name" value="Glyco_hydro_22_CS"/>
</dbReference>
<evidence type="ECO:0000256" key="1">
    <source>
        <dbReference type="ARBA" id="ARBA00023157"/>
    </source>
</evidence>
<dbReference type="AlphaFoldDB" id="A0A8D0BD52"/>
<feature type="domain" description="Glycosyl hydrolases family 22 (GH22)" evidence="4">
    <location>
        <begin position="94"/>
        <end position="112"/>
    </location>
</feature>
<protein>
    <recommendedName>
        <fullName evidence="4">Glycosyl hydrolases family 22 (GH22) domain-containing protein</fullName>
    </recommendedName>
</protein>
<dbReference type="PRINTS" id="PR00135">
    <property type="entry name" value="LYZLACT"/>
</dbReference>
<dbReference type="SUPFAM" id="SSF53955">
    <property type="entry name" value="Lysozyme-like"/>
    <property type="match status" value="1"/>
</dbReference>
<dbReference type="PANTHER" id="PTHR11407">
    <property type="entry name" value="LYSOZYME C"/>
    <property type="match status" value="1"/>
</dbReference>
<evidence type="ECO:0000256" key="2">
    <source>
        <dbReference type="RuleBase" id="RU004440"/>
    </source>
</evidence>
<evidence type="ECO:0000313" key="6">
    <source>
        <dbReference type="Proteomes" id="UP000694421"/>
    </source>
</evidence>
<evidence type="ECO:0000259" key="4">
    <source>
        <dbReference type="PROSITE" id="PS00128"/>
    </source>
</evidence>
<dbReference type="PROSITE" id="PS51348">
    <property type="entry name" value="GLYCOSYL_HYDROL_F22_2"/>
    <property type="match status" value="1"/>
</dbReference>
<comment type="similarity">
    <text evidence="2">Belongs to the glycosyl hydrolase 22 family.</text>
</comment>
<dbReference type="Ensembl" id="ENSSMRT00000007438.1">
    <property type="protein sequence ID" value="ENSSMRP00000006341.1"/>
    <property type="gene ID" value="ENSSMRG00000005136.1"/>
</dbReference>
<reference evidence="5" key="1">
    <citation type="submission" date="2025-08" db="UniProtKB">
        <authorList>
            <consortium name="Ensembl"/>
        </authorList>
    </citation>
    <scope>IDENTIFICATION</scope>
</reference>
<dbReference type="InterPro" id="IPR001916">
    <property type="entry name" value="Glyco_hydro_22"/>
</dbReference>
<feature type="signal peptide" evidence="3">
    <location>
        <begin position="1"/>
        <end position="19"/>
    </location>
</feature>
<evidence type="ECO:0000313" key="5">
    <source>
        <dbReference type="Ensembl" id="ENSSMRP00000006341.1"/>
    </source>
</evidence>
<organism evidence="5 6">
    <name type="scientific">Salvator merianae</name>
    <name type="common">Argentine black and white tegu</name>
    <name type="synonym">Tupinambis merianae</name>
    <dbReference type="NCBI Taxonomy" id="96440"/>
    <lineage>
        <taxon>Eukaryota</taxon>
        <taxon>Metazoa</taxon>
        <taxon>Chordata</taxon>
        <taxon>Craniata</taxon>
        <taxon>Vertebrata</taxon>
        <taxon>Euteleostomi</taxon>
        <taxon>Lepidosauria</taxon>
        <taxon>Squamata</taxon>
        <taxon>Bifurcata</taxon>
        <taxon>Unidentata</taxon>
        <taxon>Episquamata</taxon>
        <taxon>Laterata</taxon>
        <taxon>Teiioidea</taxon>
        <taxon>Teiidae</taxon>
        <taxon>Salvator</taxon>
    </lineage>
</organism>
<keyword evidence="1" id="KW-1015">Disulfide bond</keyword>
<accession>A0A8D0BD52</accession>
<dbReference type="PRINTS" id="PR00137">
    <property type="entry name" value="LYSOZYME"/>
</dbReference>
<dbReference type="GO" id="GO:0003796">
    <property type="term" value="F:lysozyme activity"/>
    <property type="evidence" value="ECO:0007669"/>
    <property type="project" value="InterPro"/>
</dbReference>
<proteinExistence type="inferred from homology"/>
<dbReference type="Gene3D" id="1.10.530.10">
    <property type="match status" value="1"/>
</dbReference>
<dbReference type="InterPro" id="IPR023346">
    <property type="entry name" value="Lysozyme-like_dom_sf"/>
</dbReference>
<dbReference type="Proteomes" id="UP000694421">
    <property type="component" value="Unplaced"/>
</dbReference>
<keyword evidence="6" id="KW-1185">Reference proteome</keyword>
<dbReference type="PANTHER" id="PTHR11407:SF69">
    <property type="entry name" value="LYSOZYME C, MILK ISOZYME"/>
    <property type="match status" value="1"/>
</dbReference>
<reference evidence="5" key="2">
    <citation type="submission" date="2025-09" db="UniProtKB">
        <authorList>
            <consortium name="Ensembl"/>
        </authorList>
    </citation>
    <scope>IDENTIFICATION</scope>
</reference>
<dbReference type="PROSITE" id="PS00128">
    <property type="entry name" value="GLYCOSYL_HYDROL_F22_1"/>
    <property type="match status" value="1"/>
</dbReference>
<keyword evidence="3" id="KW-0732">Signal</keyword>
<dbReference type="OMA" id="FEICELF"/>
<dbReference type="GeneTree" id="ENSGT01040000241977"/>
<dbReference type="Pfam" id="PF00062">
    <property type="entry name" value="Lys"/>
    <property type="match status" value="1"/>
</dbReference>
<dbReference type="SMART" id="SM00263">
    <property type="entry name" value="LYZ1"/>
    <property type="match status" value="1"/>
</dbReference>
<evidence type="ECO:0000256" key="3">
    <source>
        <dbReference type="SAM" id="SignalP"/>
    </source>
</evidence>
<feature type="chain" id="PRO_5034497407" description="Glycosyl hydrolases family 22 (GH22) domain-containing protein" evidence="3">
    <location>
        <begin position="20"/>
        <end position="126"/>
    </location>
</feature>